<proteinExistence type="predicted"/>
<dbReference type="AlphaFoldDB" id="A0A9X1XFC8"/>
<evidence type="ECO:0000313" key="4">
    <source>
        <dbReference type="Proteomes" id="UP001139559"/>
    </source>
</evidence>
<dbReference type="InterPro" id="IPR036249">
    <property type="entry name" value="Thioredoxin-like_sf"/>
</dbReference>
<dbReference type="InterPro" id="IPR012336">
    <property type="entry name" value="Thioredoxin-like_fold"/>
</dbReference>
<accession>A0A9X1XFC8</accession>
<dbReference type="RefSeq" id="WP_248006862.1">
    <property type="nucleotide sequence ID" value="NZ_JAJHVV010000001.1"/>
</dbReference>
<dbReference type="InterPro" id="IPR051470">
    <property type="entry name" value="Thiol:disulfide_interchange"/>
</dbReference>
<dbReference type="PANTHER" id="PTHR35272">
    <property type="entry name" value="THIOL:DISULFIDE INTERCHANGE PROTEIN DSBC-RELATED"/>
    <property type="match status" value="1"/>
</dbReference>
<evidence type="ECO:0000259" key="2">
    <source>
        <dbReference type="Pfam" id="PF13098"/>
    </source>
</evidence>
<dbReference type="Proteomes" id="UP001139559">
    <property type="component" value="Unassembled WGS sequence"/>
</dbReference>
<name>A0A9X1XFC8_9VIBR</name>
<dbReference type="EMBL" id="JAJHVV010000001">
    <property type="protein sequence ID" value="MCK6261736.1"/>
    <property type="molecule type" value="Genomic_DNA"/>
</dbReference>
<evidence type="ECO:0000313" key="3">
    <source>
        <dbReference type="EMBL" id="MCK6261736.1"/>
    </source>
</evidence>
<reference evidence="3" key="1">
    <citation type="submission" date="2021-11" db="EMBL/GenBank/DDBJ databases">
        <title>Vibrio ZSDE26 sp. nov. and Vibrio ZSDZ34 sp. nov., isolated from coastal seawater in Qingdao.</title>
        <authorList>
            <person name="Zhang P."/>
        </authorList>
    </citation>
    <scope>NUCLEOTIDE SEQUENCE</scope>
    <source>
        <strain evidence="3">ZSDE26</strain>
    </source>
</reference>
<feature type="chain" id="PRO_5040940046" evidence="1">
    <location>
        <begin position="20"/>
        <end position="270"/>
    </location>
</feature>
<dbReference type="SUPFAM" id="SSF52833">
    <property type="entry name" value="Thioredoxin-like"/>
    <property type="match status" value="1"/>
</dbReference>
<comment type="caution">
    <text evidence="3">The sequence shown here is derived from an EMBL/GenBank/DDBJ whole genome shotgun (WGS) entry which is preliminary data.</text>
</comment>
<sequence length="270" mass="30385">MNKWVYLLALFLFSPLVSAGLSEDEKYAIAQYQTFFDGKITGFGATLVPGLYAFQVNNDKNISVMAKDGSTILWNPKLVSSLEFDAKGNPVNQITFDREKMSALRNEIFFKIKKEDLITVKLGEGKEKMYLYSAVDCPACYKQEKALAERAADFNATVYILPYSLDSNNWNIVKKVMCSKNRAQAWKKYWETRVIPENNGQCQWSKSYMRQSVSFLAQTMGIGAGTPTAILANGKIINPSFSNPVPQLGEQYPINNGIFGEDTIKTSYFD</sequence>
<feature type="signal peptide" evidence="1">
    <location>
        <begin position="1"/>
        <end position="19"/>
    </location>
</feature>
<feature type="domain" description="Thioredoxin-like fold" evidence="2">
    <location>
        <begin position="123"/>
        <end position="235"/>
    </location>
</feature>
<organism evidence="3 4">
    <name type="scientific">Vibrio amylolyticus</name>
    <dbReference type="NCBI Taxonomy" id="2847292"/>
    <lineage>
        <taxon>Bacteria</taxon>
        <taxon>Pseudomonadati</taxon>
        <taxon>Pseudomonadota</taxon>
        <taxon>Gammaproteobacteria</taxon>
        <taxon>Vibrionales</taxon>
        <taxon>Vibrionaceae</taxon>
        <taxon>Vibrio</taxon>
    </lineage>
</organism>
<dbReference type="Gene3D" id="3.40.30.10">
    <property type="entry name" value="Glutaredoxin"/>
    <property type="match status" value="1"/>
</dbReference>
<protein>
    <submittedName>
        <fullName evidence="3">Thioredoxin fold domain-containing protein</fullName>
    </submittedName>
</protein>
<keyword evidence="4" id="KW-1185">Reference proteome</keyword>
<evidence type="ECO:0000256" key="1">
    <source>
        <dbReference type="SAM" id="SignalP"/>
    </source>
</evidence>
<dbReference type="Pfam" id="PF13098">
    <property type="entry name" value="Thioredoxin_2"/>
    <property type="match status" value="1"/>
</dbReference>
<keyword evidence="1" id="KW-0732">Signal</keyword>
<dbReference type="PANTHER" id="PTHR35272:SF3">
    <property type="entry name" value="THIOL:DISULFIDE INTERCHANGE PROTEIN DSBC"/>
    <property type="match status" value="1"/>
</dbReference>
<gene>
    <name evidence="3" type="ORF">KP803_00445</name>
</gene>